<dbReference type="InterPro" id="IPR036259">
    <property type="entry name" value="MFS_trans_sf"/>
</dbReference>
<dbReference type="EMBL" id="JABBWE010000002">
    <property type="protein sequence ID" value="KAG1806455.1"/>
    <property type="molecule type" value="Genomic_DNA"/>
</dbReference>
<dbReference type="PANTHER" id="PTHR23519">
    <property type="entry name" value="AUTOPHAGY-RELATED PROTEIN 22"/>
    <property type="match status" value="1"/>
</dbReference>
<evidence type="ECO:0000256" key="7">
    <source>
        <dbReference type="ARBA" id="ARBA00022989"/>
    </source>
</evidence>
<feature type="transmembrane region" description="Helical" evidence="10">
    <location>
        <begin position="193"/>
        <end position="216"/>
    </location>
</feature>
<evidence type="ECO:0000256" key="6">
    <source>
        <dbReference type="ARBA" id="ARBA00022970"/>
    </source>
</evidence>
<proteinExistence type="inferred from homology"/>
<dbReference type="InterPro" id="IPR044738">
    <property type="entry name" value="Atg22"/>
</dbReference>
<feature type="transmembrane region" description="Helical" evidence="10">
    <location>
        <begin position="414"/>
        <end position="433"/>
    </location>
</feature>
<keyword evidence="7 10" id="KW-1133">Transmembrane helix</keyword>
<feature type="transmembrane region" description="Helical" evidence="10">
    <location>
        <begin position="511"/>
        <end position="530"/>
    </location>
</feature>
<dbReference type="GO" id="GO:0032974">
    <property type="term" value="P:amino acid transmembrane export from vacuole"/>
    <property type="evidence" value="ECO:0007669"/>
    <property type="project" value="InterPro"/>
</dbReference>
<evidence type="ECO:0000256" key="9">
    <source>
        <dbReference type="ARBA" id="ARBA00023136"/>
    </source>
</evidence>
<evidence type="ECO:0000256" key="10">
    <source>
        <dbReference type="RuleBase" id="RU363073"/>
    </source>
</evidence>
<organism evidence="11 12">
    <name type="scientific">Suillus plorans</name>
    <dbReference type="NCBI Taxonomy" id="116603"/>
    <lineage>
        <taxon>Eukaryota</taxon>
        <taxon>Fungi</taxon>
        <taxon>Dikarya</taxon>
        <taxon>Basidiomycota</taxon>
        <taxon>Agaricomycotina</taxon>
        <taxon>Agaricomycetes</taxon>
        <taxon>Agaricomycetidae</taxon>
        <taxon>Boletales</taxon>
        <taxon>Suillineae</taxon>
        <taxon>Suillaceae</taxon>
        <taxon>Suillus</taxon>
    </lineage>
</organism>
<keyword evidence="4 10" id="KW-0926">Vacuole</keyword>
<keyword evidence="8 10" id="KW-0072">Autophagy</keyword>
<keyword evidence="3 10" id="KW-0813">Transport</keyword>
<evidence type="ECO:0000256" key="4">
    <source>
        <dbReference type="ARBA" id="ARBA00022554"/>
    </source>
</evidence>
<keyword evidence="6 10" id="KW-0029">Amino-acid transport</keyword>
<sequence length="551" mass="61481">MSTSPPFLPSALHNEVVQAEDIKSDESPDPDANKIAISSISKDEPLVTRRELWSYYLYYNGDNVSRSNIIGPALLIYTSHNQGVGPLGYTQTLFQGLATAAGYDPVAGPGSSCLATTASGQCVVPWGSGTKSVSSVVLIANGISFAIMTTIFTTIGSAADYGTFGRWLLFAVTVVCWAAQYACMALTTPNRWVLAMVLYIIGFVSYGATLVFYAALFPRLARNTPHARQLREKFENGEISPEVYEQEESLEKNRISNISTVHSNVGYIITLLLNLTLLLPMTNNPKVDNYVLVLVTTYWVVLGIWWFILQEPRPGPSLPEGEHYTTIGWKQIWAALKTYKHLPYTFVYLFSFFLLADGLNTTGTLVSICQNNKFSFSFLQNTYLGLSQAITSTISTLAFWYIQRYWKISTKKMFVVTNVVTILIPLWGMIGIWTEKLGFHNVWEFWAYNIVFGIFQAPYYAFSQTMMAELSPPGFDNMFFGLFGLSNRASSMVGPNVIQAIIDKTGNNWQGFPFLFALCAAASMVIWFGVDVTKGRRDAVRWAAEQRSHTH</sequence>
<dbReference type="Gene3D" id="1.20.1250.20">
    <property type="entry name" value="MFS general substrate transporter like domains"/>
    <property type="match status" value="1"/>
</dbReference>
<dbReference type="SUPFAM" id="SSF103473">
    <property type="entry name" value="MFS general substrate transporter"/>
    <property type="match status" value="1"/>
</dbReference>
<evidence type="ECO:0000256" key="5">
    <source>
        <dbReference type="ARBA" id="ARBA00022692"/>
    </source>
</evidence>
<protein>
    <recommendedName>
        <fullName evidence="10">Autophagy-related protein</fullName>
    </recommendedName>
</protein>
<dbReference type="PANTHER" id="PTHR23519:SF4">
    <property type="entry name" value="AUTOPHAGY-RELATED PROTEIN"/>
    <property type="match status" value="1"/>
</dbReference>
<feature type="transmembrane region" description="Helical" evidence="10">
    <location>
        <begin position="264"/>
        <end position="283"/>
    </location>
</feature>
<feature type="transmembrane region" description="Helical" evidence="10">
    <location>
        <begin position="167"/>
        <end position="187"/>
    </location>
</feature>
<keyword evidence="12" id="KW-1185">Reference proteome</keyword>
<evidence type="ECO:0000256" key="2">
    <source>
        <dbReference type="ARBA" id="ARBA00006978"/>
    </source>
</evidence>
<dbReference type="InterPro" id="IPR050495">
    <property type="entry name" value="ATG22/LtaA_families"/>
</dbReference>
<dbReference type="GeneID" id="64602176"/>
<dbReference type="GO" id="GO:0005774">
    <property type="term" value="C:vacuolar membrane"/>
    <property type="evidence" value="ECO:0007669"/>
    <property type="project" value="UniProtKB-SubCell"/>
</dbReference>
<evidence type="ECO:0000256" key="3">
    <source>
        <dbReference type="ARBA" id="ARBA00022448"/>
    </source>
</evidence>
<dbReference type="RefSeq" id="XP_041166926.1">
    <property type="nucleotide sequence ID" value="XM_041308412.1"/>
</dbReference>
<keyword evidence="5 10" id="KW-0812">Transmembrane</keyword>
<dbReference type="CDD" id="cd17483">
    <property type="entry name" value="MFS_Atg22_like"/>
    <property type="match status" value="1"/>
</dbReference>
<evidence type="ECO:0000313" key="12">
    <source>
        <dbReference type="Proteomes" id="UP000719766"/>
    </source>
</evidence>
<name>A0A9P7DYT8_9AGAM</name>
<comment type="subcellular location">
    <subcellularLocation>
        <location evidence="1 10">Vacuole membrane</location>
        <topology evidence="1 10">Multi-pass membrane protein</topology>
    </subcellularLocation>
</comment>
<comment type="similarity">
    <text evidence="2 10">Belongs to the ATG22 family.</text>
</comment>
<accession>A0A9P7DYT8</accession>
<dbReference type="Proteomes" id="UP000719766">
    <property type="component" value="Unassembled WGS sequence"/>
</dbReference>
<dbReference type="GO" id="GO:0006914">
    <property type="term" value="P:autophagy"/>
    <property type="evidence" value="ECO:0007669"/>
    <property type="project" value="UniProtKB-KW"/>
</dbReference>
<reference evidence="11" key="1">
    <citation type="journal article" date="2020" name="New Phytol.">
        <title>Comparative genomics reveals dynamic genome evolution in host specialist ectomycorrhizal fungi.</title>
        <authorList>
            <person name="Lofgren L.A."/>
            <person name="Nguyen N.H."/>
            <person name="Vilgalys R."/>
            <person name="Ruytinx J."/>
            <person name="Liao H.L."/>
            <person name="Branco S."/>
            <person name="Kuo A."/>
            <person name="LaButti K."/>
            <person name="Lipzen A."/>
            <person name="Andreopoulos W."/>
            <person name="Pangilinan J."/>
            <person name="Riley R."/>
            <person name="Hundley H."/>
            <person name="Na H."/>
            <person name="Barry K."/>
            <person name="Grigoriev I.V."/>
            <person name="Stajich J.E."/>
            <person name="Kennedy P.G."/>
        </authorList>
    </citation>
    <scope>NUCLEOTIDE SEQUENCE</scope>
    <source>
        <strain evidence="11">S12</strain>
    </source>
</reference>
<evidence type="ECO:0000313" key="11">
    <source>
        <dbReference type="EMBL" id="KAG1806455.1"/>
    </source>
</evidence>
<feature type="transmembrane region" description="Helical" evidence="10">
    <location>
        <begin position="445"/>
        <end position="462"/>
    </location>
</feature>
<dbReference type="InterPro" id="IPR024671">
    <property type="entry name" value="Atg22-like"/>
</dbReference>
<keyword evidence="9 10" id="KW-0472">Membrane</keyword>
<comment type="function">
    <text evidence="10">Vacuolar effluxer which mediate the efflux of amino acids resulting from autophagic degradation. The release of autophagic amino acids allows the maintenance of protein synthesis and viability during nitrogen starvation.</text>
</comment>
<feature type="transmembrane region" description="Helical" evidence="10">
    <location>
        <begin position="133"/>
        <end position="155"/>
    </location>
</feature>
<dbReference type="OrthoDB" id="42657at2759"/>
<gene>
    <name evidence="11" type="ORF">HD556DRAFT_1468731</name>
</gene>
<feature type="transmembrane region" description="Helical" evidence="10">
    <location>
        <begin position="383"/>
        <end position="402"/>
    </location>
</feature>
<evidence type="ECO:0000256" key="8">
    <source>
        <dbReference type="ARBA" id="ARBA00023006"/>
    </source>
</evidence>
<feature type="transmembrane region" description="Helical" evidence="10">
    <location>
        <begin position="289"/>
        <end position="309"/>
    </location>
</feature>
<comment type="caution">
    <text evidence="11">The sequence shown here is derived from an EMBL/GenBank/DDBJ whole genome shotgun (WGS) entry which is preliminary data.</text>
</comment>
<dbReference type="AlphaFoldDB" id="A0A9P7DYT8"/>
<feature type="transmembrane region" description="Helical" evidence="10">
    <location>
        <begin position="346"/>
        <end position="368"/>
    </location>
</feature>
<evidence type="ECO:0000256" key="1">
    <source>
        <dbReference type="ARBA" id="ARBA00004128"/>
    </source>
</evidence>
<dbReference type="Pfam" id="PF11700">
    <property type="entry name" value="ATG22"/>
    <property type="match status" value="1"/>
</dbReference>